<keyword evidence="1" id="KW-0472">Membrane</keyword>
<protein>
    <submittedName>
        <fullName evidence="2">Uncharacterized protein</fullName>
    </submittedName>
</protein>
<evidence type="ECO:0000313" key="3">
    <source>
        <dbReference type="Proteomes" id="UP000287033"/>
    </source>
</evidence>
<dbReference type="Proteomes" id="UP000287033">
    <property type="component" value="Unassembled WGS sequence"/>
</dbReference>
<accession>A0A401RHT0</accession>
<organism evidence="2 3">
    <name type="scientific">Chiloscyllium punctatum</name>
    <name type="common">Brownbanded bambooshark</name>
    <name type="synonym">Hemiscyllium punctatum</name>
    <dbReference type="NCBI Taxonomy" id="137246"/>
    <lineage>
        <taxon>Eukaryota</taxon>
        <taxon>Metazoa</taxon>
        <taxon>Chordata</taxon>
        <taxon>Craniata</taxon>
        <taxon>Vertebrata</taxon>
        <taxon>Chondrichthyes</taxon>
        <taxon>Elasmobranchii</taxon>
        <taxon>Galeomorphii</taxon>
        <taxon>Galeoidea</taxon>
        <taxon>Orectolobiformes</taxon>
        <taxon>Hemiscylliidae</taxon>
        <taxon>Chiloscyllium</taxon>
    </lineage>
</organism>
<name>A0A401RHT0_CHIPU</name>
<feature type="transmembrane region" description="Helical" evidence="1">
    <location>
        <begin position="64"/>
        <end position="85"/>
    </location>
</feature>
<gene>
    <name evidence="2" type="ORF">chiPu_0022021</name>
</gene>
<proteinExistence type="predicted"/>
<evidence type="ECO:0000256" key="1">
    <source>
        <dbReference type="SAM" id="Phobius"/>
    </source>
</evidence>
<keyword evidence="1" id="KW-1133">Transmembrane helix</keyword>
<feature type="transmembrane region" description="Helical" evidence="1">
    <location>
        <begin position="31"/>
        <end position="52"/>
    </location>
</feature>
<sequence>MFIGAEVAAEVVKTRLEVMFQFGLVPVSIEVYLIVVVRAAVPVVVAEVVVWLTIVEATQSAVAVGSRAVGMEVMALFAMVLVAGAGRVAERFWNGQGILDIEVGA</sequence>
<reference evidence="2 3" key="1">
    <citation type="journal article" date="2018" name="Nat. Ecol. Evol.">
        <title>Shark genomes provide insights into elasmobranch evolution and the origin of vertebrates.</title>
        <authorList>
            <person name="Hara Y"/>
            <person name="Yamaguchi K"/>
            <person name="Onimaru K"/>
            <person name="Kadota M"/>
            <person name="Koyanagi M"/>
            <person name="Keeley SD"/>
            <person name="Tatsumi K"/>
            <person name="Tanaka K"/>
            <person name="Motone F"/>
            <person name="Kageyama Y"/>
            <person name="Nozu R"/>
            <person name="Adachi N"/>
            <person name="Nishimura O"/>
            <person name="Nakagawa R"/>
            <person name="Tanegashima C"/>
            <person name="Kiyatake I"/>
            <person name="Matsumoto R"/>
            <person name="Murakumo K"/>
            <person name="Nishida K"/>
            <person name="Terakita A"/>
            <person name="Kuratani S"/>
            <person name="Sato K"/>
            <person name="Hyodo S Kuraku.S."/>
        </authorList>
    </citation>
    <scope>NUCLEOTIDE SEQUENCE [LARGE SCALE GENOMIC DNA]</scope>
</reference>
<keyword evidence="3" id="KW-1185">Reference proteome</keyword>
<keyword evidence="1" id="KW-0812">Transmembrane</keyword>
<evidence type="ECO:0000313" key="2">
    <source>
        <dbReference type="EMBL" id="GCC17691.1"/>
    </source>
</evidence>
<dbReference type="EMBL" id="BEZZ01005576">
    <property type="protein sequence ID" value="GCC17691.1"/>
    <property type="molecule type" value="Genomic_DNA"/>
</dbReference>
<comment type="caution">
    <text evidence="2">The sequence shown here is derived from an EMBL/GenBank/DDBJ whole genome shotgun (WGS) entry which is preliminary data.</text>
</comment>
<dbReference type="AlphaFoldDB" id="A0A401RHT0"/>